<reference evidence="2" key="1">
    <citation type="submission" date="2022-11" db="UniProtKB">
        <authorList>
            <consortium name="WormBaseParasite"/>
        </authorList>
    </citation>
    <scope>IDENTIFICATION</scope>
</reference>
<name>A0AC34G2W5_9BILA</name>
<dbReference type="WBParaSite" id="ES5_v2.g24115.t1">
    <property type="protein sequence ID" value="ES5_v2.g24115.t1"/>
    <property type="gene ID" value="ES5_v2.g24115"/>
</dbReference>
<evidence type="ECO:0000313" key="2">
    <source>
        <dbReference type="WBParaSite" id="ES5_v2.g24115.t1"/>
    </source>
</evidence>
<proteinExistence type="predicted"/>
<dbReference type="Proteomes" id="UP000887579">
    <property type="component" value="Unplaced"/>
</dbReference>
<sequence>MFNYSTTPSSSTSTSTTLFDEVRTALLRNATNTLTSEAHALLQHTFAKDWDQPLSISPFNDATISSNFLSPKFLLPTNTVSPTTATTIFGEQQQSVDLDFGENTLDWKLSISDAAANEEEADDELNEGINKATVLTCIQCGFIAKNRKQLWRHGKRENHITRSTLIKSETCSKKYANKEANEHQCDLCKYSSKSRFNVLRHFQRVHINQKWHGKRENHITRSTLIKAEACSKKYANKEASEHQCDLCKYSSKSRFNVLRHFQRVHINQKCTSCDQCDKQFKDLDTLKTHIRYTHNNERKFLCDVCKKQFVSSSDLQRHRKIVHEKIRDYFCQKCGKNFQTQSNAKRHFLEVCSSSSSVNSKIVQLNVNPNNSEIVETVFIPEYTVASCKIE</sequence>
<organism evidence="1 2">
    <name type="scientific">Panagrolaimus sp. ES5</name>
    <dbReference type="NCBI Taxonomy" id="591445"/>
    <lineage>
        <taxon>Eukaryota</taxon>
        <taxon>Metazoa</taxon>
        <taxon>Ecdysozoa</taxon>
        <taxon>Nematoda</taxon>
        <taxon>Chromadorea</taxon>
        <taxon>Rhabditida</taxon>
        <taxon>Tylenchina</taxon>
        <taxon>Panagrolaimomorpha</taxon>
        <taxon>Panagrolaimoidea</taxon>
        <taxon>Panagrolaimidae</taxon>
        <taxon>Panagrolaimus</taxon>
    </lineage>
</organism>
<evidence type="ECO:0000313" key="1">
    <source>
        <dbReference type="Proteomes" id="UP000887579"/>
    </source>
</evidence>
<accession>A0AC34G2W5</accession>
<protein>
    <submittedName>
        <fullName evidence="2">C2H2-type domain-containing protein</fullName>
    </submittedName>
</protein>